<dbReference type="PANTHER" id="PTHR23416">
    <property type="entry name" value="SIALIC ACID SYNTHASE-RELATED"/>
    <property type="match status" value="1"/>
</dbReference>
<name>A0A3L8GJF6_STRIN</name>
<accession>A0A3L8GJF6</accession>
<gene>
    <name evidence="4" type="ORF">DIY07_04460</name>
    <name evidence="3" type="ORF">DQ08_04050</name>
</gene>
<dbReference type="Pfam" id="PF00132">
    <property type="entry name" value="Hexapep"/>
    <property type="match status" value="1"/>
</dbReference>
<dbReference type="CDD" id="cd04647">
    <property type="entry name" value="LbH_MAT_like"/>
    <property type="match status" value="1"/>
</dbReference>
<reference evidence="3 5" key="1">
    <citation type="journal article" date="2014" name="Genome Announc.">
        <title>Complete Genome Sequence of a Virulent Strain, Streptococcus iniae ISET0901, Isolated from Diseased Tilapia.</title>
        <authorList>
            <person name="Pridgeon J.W."/>
            <person name="Zhang D."/>
            <person name="Zhang L."/>
        </authorList>
    </citation>
    <scope>NUCLEOTIDE SEQUENCE [LARGE SCALE GENOMIC DNA]</scope>
    <source>
        <strain evidence="3 5">ISET0901</strain>
    </source>
</reference>
<dbReference type="GO" id="GO:0016740">
    <property type="term" value="F:transferase activity"/>
    <property type="evidence" value="ECO:0007669"/>
    <property type="project" value="UniProtKB-KW"/>
</dbReference>
<dbReference type="Proteomes" id="UP000025245">
    <property type="component" value="Chromosome"/>
</dbReference>
<evidence type="ECO:0000313" key="5">
    <source>
        <dbReference type="Proteomes" id="UP000025245"/>
    </source>
</evidence>
<dbReference type="KEGG" id="sio:DW64_04040"/>
<evidence type="ECO:0000256" key="1">
    <source>
        <dbReference type="ARBA" id="ARBA00022679"/>
    </source>
</evidence>
<dbReference type="EMBL" id="QLQD01000042">
    <property type="protein sequence ID" value="RLU57320.1"/>
    <property type="molecule type" value="Genomic_DNA"/>
</dbReference>
<dbReference type="Proteomes" id="UP000269148">
    <property type="component" value="Unassembled WGS sequence"/>
</dbReference>
<dbReference type="PANTHER" id="PTHR23416:SF78">
    <property type="entry name" value="LIPOPOLYSACCHARIDE BIOSYNTHESIS O-ACETYL TRANSFERASE WBBJ-RELATED"/>
    <property type="match status" value="1"/>
</dbReference>
<dbReference type="EMBL" id="CP007586">
    <property type="protein sequence ID" value="AHY15645.1"/>
    <property type="molecule type" value="Genomic_DNA"/>
</dbReference>
<dbReference type="InterPro" id="IPR051159">
    <property type="entry name" value="Hexapeptide_acetyltransf"/>
</dbReference>
<proteinExistence type="predicted"/>
<keyword evidence="2" id="KW-0677">Repeat</keyword>
<dbReference type="InterPro" id="IPR011004">
    <property type="entry name" value="Trimer_LpxA-like_sf"/>
</dbReference>
<dbReference type="RefSeq" id="WP_003099361.1">
    <property type="nucleotide sequence ID" value="NZ_CP010783.1"/>
</dbReference>
<dbReference type="SUPFAM" id="SSF51161">
    <property type="entry name" value="Trimeric LpxA-like enzymes"/>
    <property type="match status" value="1"/>
</dbReference>
<evidence type="ECO:0000256" key="2">
    <source>
        <dbReference type="ARBA" id="ARBA00022737"/>
    </source>
</evidence>
<dbReference type="Gene3D" id="2.160.10.10">
    <property type="entry name" value="Hexapeptide repeat proteins"/>
    <property type="match status" value="1"/>
</dbReference>
<organism evidence="4 6">
    <name type="scientific">Streptococcus iniae</name>
    <name type="common">Streptococcus shiloi</name>
    <dbReference type="NCBI Taxonomy" id="1346"/>
    <lineage>
        <taxon>Bacteria</taxon>
        <taxon>Bacillati</taxon>
        <taxon>Bacillota</taxon>
        <taxon>Bacilli</taxon>
        <taxon>Lactobacillales</taxon>
        <taxon>Streptococcaceae</taxon>
        <taxon>Streptococcus</taxon>
    </lineage>
</organism>
<sequence length="197" mass="21879">MMNNKYSISEFFTTAYSFMLTKIFFKKARLIRRPFYLRGVKSFSYDSGLTLGHACRIDLKGDSKKRLIIGKDCEIGDYVHLVAHENVTIGDNVLIASKVFISDTSHGNYSSTSQDSPMTKPNSRELFSKPVLIESNVWIGENVVILPGVEIGKGAIIGANSTVSKSIPANSIAIGSPAKVIKKFNFKKEMWEKIGDF</sequence>
<evidence type="ECO:0000313" key="6">
    <source>
        <dbReference type="Proteomes" id="UP000269148"/>
    </source>
</evidence>
<evidence type="ECO:0000313" key="3">
    <source>
        <dbReference type="EMBL" id="AHY15645.1"/>
    </source>
</evidence>
<dbReference type="OrthoDB" id="9801697at2"/>
<dbReference type="STRING" id="1346.BMF34_04150"/>
<keyword evidence="5" id="KW-1185">Reference proteome</keyword>
<dbReference type="PROSITE" id="PS00101">
    <property type="entry name" value="HEXAPEP_TRANSFERASES"/>
    <property type="match status" value="1"/>
</dbReference>
<dbReference type="KEGG" id="siq:DQ08_04050"/>
<evidence type="ECO:0000313" key="4">
    <source>
        <dbReference type="EMBL" id="RLU57320.1"/>
    </source>
</evidence>
<keyword evidence="1 4" id="KW-0808">Transferase</keyword>
<dbReference type="InterPro" id="IPR018357">
    <property type="entry name" value="Hexapep_transf_CS"/>
</dbReference>
<dbReference type="AlphaFoldDB" id="A0A3L8GJF6"/>
<protein>
    <submittedName>
        <fullName evidence="4">Acetyltransferase</fullName>
    </submittedName>
</protein>
<reference evidence="4 6" key="2">
    <citation type="submission" date="2018-06" db="EMBL/GenBank/DDBJ databases">
        <title>Mutators as drivers of adaptation in pathogenic bacteria and a risk factor for host jumps and vaccine escape.</title>
        <authorList>
            <person name="Barnes A.C."/>
            <person name="Silayeva O."/>
        </authorList>
    </citation>
    <scope>NUCLEOTIDE SEQUENCE [LARGE SCALE GENOMIC DNA]</scope>
    <source>
        <strain evidence="4 6">QMA0445</strain>
    </source>
</reference>
<dbReference type="SMR" id="A0A3L8GJF6"/>
<dbReference type="GeneID" id="35765777"/>
<dbReference type="InterPro" id="IPR001451">
    <property type="entry name" value="Hexapep"/>
</dbReference>
<dbReference type="KEGG" id="siz:SI82_04275"/>